<evidence type="ECO:0000313" key="2">
    <source>
        <dbReference type="EMBL" id="CAA7266650.1"/>
    </source>
</evidence>
<reference evidence="2 3" key="1">
    <citation type="submission" date="2020-01" db="EMBL/GenBank/DDBJ databases">
        <authorList>
            <person name="Gupta K D."/>
        </authorList>
    </citation>
    <scope>NUCLEOTIDE SEQUENCE [LARGE SCALE GENOMIC DNA]</scope>
</reference>
<feature type="compositionally biased region" description="Low complexity" evidence="1">
    <location>
        <begin position="65"/>
        <end position="74"/>
    </location>
</feature>
<feature type="compositionally biased region" description="Low complexity" evidence="1">
    <location>
        <begin position="89"/>
        <end position="113"/>
    </location>
</feature>
<comment type="caution">
    <text evidence="2">The sequence shown here is derived from an EMBL/GenBank/DDBJ whole genome shotgun (WGS) entry which is preliminary data.</text>
</comment>
<proteinExistence type="predicted"/>
<keyword evidence="3" id="KW-1185">Reference proteome</keyword>
<accession>A0A8S0WE91</accession>
<organism evidence="2 3">
    <name type="scientific">Cyclocybe aegerita</name>
    <name type="common">Black poplar mushroom</name>
    <name type="synonym">Agrocybe aegerita</name>
    <dbReference type="NCBI Taxonomy" id="1973307"/>
    <lineage>
        <taxon>Eukaryota</taxon>
        <taxon>Fungi</taxon>
        <taxon>Dikarya</taxon>
        <taxon>Basidiomycota</taxon>
        <taxon>Agaricomycotina</taxon>
        <taxon>Agaricomycetes</taxon>
        <taxon>Agaricomycetidae</taxon>
        <taxon>Agaricales</taxon>
        <taxon>Agaricineae</taxon>
        <taxon>Bolbitiaceae</taxon>
        <taxon>Cyclocybe</taxon>
    </lineage>
</organism>
<protein>
    <submittedName>
        <fullName evidence="2">Uncharacterized protein</fullName>
    </submittedName>
</protein>
<sequence length="189" mass="19526">MTHHRRRSDPNRIPIIIVNPTTAHIYPGTSFPLPSVAPIPTEWPSIPPGLASVSLGPGVPPNVGVTSVDDVSTPSPSPANGANPTADAPPSQTGSSDSTSPPSRASTSTFPSPNQTLMPSPDQTAESGLQTSPDSPSSPATPTDGIPRTSNAARPSSVHTRTRPRVIAALLLLWMSVVQLGRPEVLVFG</sequence>
<feature type="compositionally biased region" description="Polar residues" evidence="1">
    <location>
        <begin position="148"/>
        <end position="159"/>
    </location>
</feature>
<feature type="compositionally biased region" description="Low complexity" evidence="1">
    <location>
        <begin position="131"/>
        <end position="144"/>
    </location>
</feature>
<evidence type="ECO:0000313" key="3">
    <source>
        <dbReference type="Proteomes" id="UP000467700"/>
    </source>
</evidence>
<feature type="compositionally biased region" description="Polar residues" evidence="1">
    <location>
        <begin position="114"/>
        <end position="130"/>
    </location>
</feature>
<dbReference type="Proteomes" id="UP000467700">
    <property type="component" value="Unassembled WGS sequence"/>
</dbReference>
<evidence type="ECO:0000256" key="1">
    <source>
        <dbReference type="SAM" id="MobiDB-lite"/>
    </source>
</evidence>
<feature type="region of interest" description="Disordered" evidence="1">
    <location>
        <begin position="42"/>
        <end position="161"/>
    </location>
</feature>
<name>A0A8S0WE91_CYCAE</name>
<dbReference type="AlphaFoldDB" id="A0A8S0WE91"/>
<dbReference type="EMBL" id="CACVBS010000056">
    <property type="protein sequence ID" value="CAA7266650.1"/>
    <property type="molecule type" value="Genomic_DNA"/>
</dbReference>
<gene>
    <name evidence="2" type="ORF">AAE3_LOCUS8901</name>
</gene>